<comment type="caution">
    <text evidence="2">The sequence shown here is derived from an EMBL/GenBank/DDBJ whole genome shotgun (WGS) entry which is preliminary data.</text>
</comment>
<organism evidence="2 3">
    <name type="scientific">Apiospora arundinis</name>
    <dbReference type="NCBI Taxonomy" id="335852"/>
    <lineage>
        <taxon>Eukaryota</taxon>
        <taxon>Fungi</taxon>
        <taxon>Dikarya</taxon>
        <taxon>Ascomycota</taxon>
        <taxon>Pezizomycotina</taxon>
        <taxon>Sordariomycetes</taxon>
        <taxon>Xylariomycetidae</taxon>
        <taxon>Amphisphaeriales</taxon>
        <taxon>Apiosporaceae</taxon>
        <taxon>Apiospora</taxon>
    </lineage>
</organism>
<evidence type="ECO:0000259" key="1">
    <source>
        <dbReference type="PROSITE" id="PS50181"/>
    </source>
</evidence>
<proteinExistence type="predicted"/>
<gene>
    <name evidence="2" type="ORF">PGQ11_005651</name>
</gene>
<dbReference type="Proteomes" id="UP001390339">
    <property type="component" value="Unassembled WGS sequence"/>
</dbReference>
<protein>
    <recommendedName>
        <fullName evidence="1">F-box domain-containing protein</fullName>
    </recommendedName>
</protein>
<name>A0ABR2JCX9_9PEZI</name>
<evidence type="ECO:0000313" key="3">
    <source>
        <dbReference type="Proteomes" id="UP001390339"/>
    </source>
</evidence>
<reference evidence="2 3" key="1">
    <citation type="journal article" date="2024" name="IMA Fungus">
        <title>Apiospora arundinis, a panoply of carbohydrate-active enzymes and secondary metabolites.</title>
        <authorList>
            <person name="Sorensen T."/>
            <person name="Petersen C."/>
            <person name="Muurmann A.T."/>
            <person name="Christiansen J.V."/>
            <person name="Brundto M.L."/>
            <person name="Overgaard C.K."/>
            <person name="Boysen A.T."/>
            <person name="Wollenberg R.D."/>
            <person name="Larsen T.O."/>
            <person name="Sorensen J.L."/>
            <person name="Nielsen K.L."/>
            <person name="Sondergaard T.E."/>
        </authorList>
    </citation>
    <scope>NUCLEOTIDE SEQUENCE [LARGE SCALE GENOMIC DNA]</scope>
    <source>
        <strain evidence="2 3">AAU 773</strain>
    </source>
</reference>
<dbReference type="EMBL" id="JAPCWZ010000003">
    <property type="protein sequence ID" value="KAK8875137.1"/>
    <property type="molecule type" value="Genomic_DNA"/>
</dbReference>
<dbReference type="PROSITE" id="PS50181">
    <property type="entry name" value="FBOX"/>
    <property type="match status" value="1"/>
</dbReference>
<accession>A0ABR2JCX9</accession>
<sequence>MSSSGAPSDPIGYGESQPASEFKLGDLPVELVESVFGHAGPVDRAVLAVASKKMKEIGPANILNDIWNNRRNAWQFLLRLDRDVSPRLVPCRHCLLLHPPEVCLPSCTNLPRASGNYACRTYQPAGSQNSYVTRLAPALYGLAKDIRKGAGPSFVFPEADKEDQYSLLNIEIAGTKLFTDVQTKVNVTQHGLFFRRRHIVTLANWSQHPQILSGEGLEEKYFWHACLCRQAFPRLALKATVDGTPVGSLLLSNEGQWATWTNSHAEGNHPLSASMMGPYMVPGLFEIATSPAPRAPVVGPMVGCKRCSTDMQAEVHYPVNAMPELLITSWNYMGPTDTADDVWKGLLDITQSDTGLPRLPVEYGQIADMSGMRQ</sequence>
<evidence type="ECO:0000313" key="2">
    <source>
        <dbReference type="EMBL" id="KAK8875137.1"/>
    </source>
</evidence>
<dbReference type="InterPro" id="IPR001810">
    <property type="entry name" value="F-box_dom"/>
</dbReference>
<keyword evidence="3" id="KW-1185">Reference proteome</keyword>
<feature type="domain" description="F-box" evidence="1">
    <location>
        <begin position="21"/>
        <end position="70"/>
    </location>
</feature>